<keyword evidence="2" id="KW-1185">Reference proteome</keyword>
<gene>
    <name evidence="1" type="ORF">N7468_008879</name>
</gene>
<accession>A0A9W9NGP1</accession>
<name>A0A9W9NGP1_9EURO</name>
<reference evidence="1" key="1">
    <citation type="submission" date="2022-11" db="EMBL/GenBank/DDBJ databases">
        <authorList>
            <person name="Petersen C."/>
        </authorList>
    </citation>
    <scope>NUCLEOTIDE SEQUENCE</scope>
    <source>
        <strain evidence="1">IBT 19713</strain>
    </source>
</reference>
<proteinExistence type="predicted"/>
<dbReference type="PANTHER" id="PTHR38797">
    <property type="entry name" value="NUCLEAR PORE COMPLEX PROTEIN NUP85-RELATED"/>
    <property type="match status" value="1"/>
</dbReference>
<dbReference type="PANTHER" id="PTHR38797:SF4">
    <property type="entry name" value="NUCLEAR PORE COMPLEX PROTEIN NUP85"/>
    <property type="match status" value="1"/>
</dbReference>
<dbReference type="InterPro" id="IPR053204">
    <property type="entry name" value="Oxopyrrolidines_Biosynth-assoc"/>
</dbReference>
<dbReference type="Pfam" id="PF12311">
    <property type="entry name" value="DUF3632"/>
    <property type="match status" value="1"/>
</dbReference>
<sequence length="207" mass="24042">MALNLARTVKAGDADPKVVQILTECLEFDTITENQAARRIDEYNKLDEDQYNLEDIWGAFFRASFHIPHDHPAQSRLVQILLELKELPSRTVQFGDKELIFWSGMPLFHGYFSEWWQFCGPFDRPMDEEGKSPEEIVEEASHEWQNFVSFSARLWKAGLIGLFRSSVYTLREALEDDTGELELKWRIAAASEWIVHCGASDSRRDQR</sequence>
<dbReference type="InterPro" id="IPR022085">
    <property type="entry name" value="OpdG"/>
</dbReference>
<evidence type="ECO:0000313" key="2">
    <source>
        <dbReference type="Proteomes" id="UP001150941"/>
    </source>
</evidence>
<dbReference type="Proteomes" id="UP001150941">
    <property type="component" value="Unassembled WGS sequence"/>
</dbReference>
<protein>
    <submittedName>
        <fullName evidence="1">Uncharacterized protein</fullName>
    </submittedName>
</protein>
<reference evidence="1" key="2">
    <citation type="journal article" date="2023" name="IMA Fungus">
        <title>Comparative genomic study of the Penicillium genus elucidates a diverse pangenome and 15 lateral gene transfer events.</title>
        <authorList>
            <person name="Petersen C."/>
            <person name="Sorensen T."/>
            <person name="Nielsen M.R."/>
            <person name="Sondergaard T.E."/>
            <person name="Sorensen J.L."/>
            <person name="Fitzpatrick D.A."/>
            <person name="Frisvad J.C."/>
            <person name="Nielsen K.L."/>
        </authorList>
    </citation>
    <scope>NUCLEOTIDE SEQUENCE</scope>
    <source>
        <strain evidence="1">IBT 19713</strain>
    </source>
</reference>
<dbReference type="GeneID" id="83205478"/>
<dbReference type="OrthoDB" id="3350591at2759"/>
<dbReference type="EMBL" id="JAPQKS010000007">
    <property type="protein sequence ID" value="KAJ5219675.1"/>
    <property type="molecule type" value="Genomic_DNA"/>
</dbReference>
<evidence type="ECO:0000313" key="1">
    <source>
        <dbReference type="EMBL" id="KAJ5219675.1"/>
    </source>
</evidence>
<dbReference type="RefSeq" id="XP_058326505.1">
    <property type="nucleotide sequence ID" value="XM_058478175.1"/>
</dbReference>
<comment type="caution">
    <text evidence="1">The sequence shown here is derived from an EMBL/GenBank/DDBJ whole genome shotgun (WGS) entry which is preliminary data.</text>
</comment>
<organism evidence="1 2">
    <name type="scientific">Penicillium chermesinum</name>
    <dbReference type="NCBI Taxonomy" id="63820"/>
    <lineage>
        <taxon>Eukaryota</taxon>
        <taxon>Fungi</taxon>
        <taxon>Dikarya</taxon>
        <taxon>Ascomycota</taxon>
        <taxon>Pezizomycotina</taxon>
        <taxon>Eurotiomycetes</taxon>
        <taxon>Eurotiomycetidae</taxon>
        <taxon>Eurotiales</taxon>
        <taxon>Aspergillaceae</taxon>
        <taxon>Penicillium</taxon>
    </lineage>
</organism>
<dbReference type="AlphaFoldDB" id="A0A9W9NGP1"/>